<dbReference type="RefSeq" id="WP_263370003.1">
    <property type="nucleotide sequence ID" value="NZ_JAGSYD010000001.1"/>
</dbReference>
<gene>
    <name evidence="1" type="ORF">ACFQBQ_12140</name>
</gene>
<comment type="caution">
    <text evidence="1">The sequence shown here is derived from an EMBL/GenBank/DDBJ whole genome shotgun (WGS) entry which is preliminary data.</text>
</comment>
<proteinExistence type="predicted"/>
<name>A0ABW1ZA62_9BACT</name>
<sequence>MDFAAIVLELDREISKLQAIREVVSGLASRKKFAVATRPERKRAPEAKRVEPTLLDSSEPKTVVVPAKMKRVYQPRPKKLAEPNALAAPRSAMPVFVPKAQLSVEKTAVELPAMNAEAFEHALRRHLLGAAV</sequence>
<keyword evidence="2" id="KW-1185">Reference proteome</keyword>
<accession>A0ABW1ZA62</accession>
<evidence type="ECO:0000313" key="2">
    <source>
        <dbReference type="Proteomes" id="UP001596391"/>
    </source>
</evidence>
<dbReference type="Proteomes" id="UP001596391">
    <property type="component" value="Unassembled WGS sequence"/>
</dbReference>
<organism evidence="1 2">
    <name type="scientific">Granulicella cerasi</name>
    <dbReference type="NCBI Taxonomy" id="741063"/>
    <lineage>
        <taxon>Bacteria</taxon>
        <taxon>Pseudomonadati</taxon>
        <taxon>Acidobacteriota</taxon>
        <taxon>Terriglobia</taxon>
        <taxon>Terriglobales</taxon>
        <taxon>Acidobacteriaceae</taxon>
        <taxon>Granulicella</taxon>
    </lineage>
</organism>
<evidence type="ECO:0000313" key="1">
    <source>
        <dbReference type="EMBL" id="MFC6646321.1"/>
    </source>
</evidence>
<protein>
    <submittedName>
        <fullName evidence="1">Uncharacterized protein</fullName>
    </submittedName>
</protein>
<dbReference type="EMBL" id="JBHSWI010000001">
    <property type="protein sequence ID" value="MFC6646321.1"/>
    <property type="molecule type" value="Genomic_DNA"/>
</dbReference>
<reference evidence="2" key="1">
    <citation type="journal article" date="2019" name="Int. J. Syst. Evol. Microbiol.">
        <title>The Global Catalogue of Microorganisms (GCM) 10K type strain sequencing project: providing services to taxonomists for standard genome sequencing and annotation.</title>
        <authorList>
            <consortium name="The Broad Institute Genomics Platform"/>
            <consortium name="The Broad Institute Genome Sequencing Center for Infectious Disease"/>
            <person name="Wu L."/>
            <person name="Ma J."/>
        </authorList>
    </citation>
    <scope>NUCLEOTIDE SEQUENCE [LARGE SCALE GENOMIC DNA]</scope>
    <source>
        <strain evidence="2">CGMCC 1.16026</strain>
    </source>
</reference>